<comment type="caution">
    <text evidence="2">The sequence shown here is derived from an EMBL/GenBank/DDBJ whole genome shotgun (WGS) entry which is preliminary data.</text>
</comment>
<feature type="transmembrane region" description="Helical" evidence="1">
    <location>
        <begin position="21"/>
        <end position="42"/>
    </location>
</feature>
<accession>A0A6B3SRT5</accession>
<dbReference type="Proteomes" id="UP000482155">
    <property type="component" value="Unassembled WGS sequence"/>
</dbReference>
<sequence>MNASHLPAHKRRQRQGGISMAEVLLGVSVSMAVLLFAGRYMVQWQSDMRAKNVAEQFQSFQQAAAQYYLGNTAGMLAAMADGTGAASYCMVKANVTTGAGGTQSNDTTLHTCAFDANWLVYKGLLPPTFKATNVFGQRLVSIFKRVYDASNAPTQYAEMLVVAAQDTNSVSTPSYGEATAAAEIMGGNGGVVPDKDRATCKSVRSSSTYQVCGAQGTWQVDLSKFISSSQLSTFSSALPN</sequence>
<gene>
    <name evidence="2" type="ORF">G3574_19975</name>
</gene>
<dbReference type="AlphaFoldDB" id="A0A6B3SRT5"/>
<dbReference type="EMBL" id="JAAIVB010000069">
    <property type="protein sequence ID" value="NEX63361.1"/>
    <property type="molecule type" value="Genomic_DNA"/>
</dbReference>
<evidence type="ECO:0000256" key="1">
    <source>
        <dbReference type="SAM" id="Phobius"/>
    </source>
</evidence>
<keyword evidence="1" id="KW-1133">Transmembrane helix</keyword>
<name>A0A6B3SRT5_9BURK</name>
<reference evidence="2 3" key="1">
    <citation type="submission" date="2020-02" db="EMBL/GenBank/DDBJ databases">
        <authorList>
            <person name="Kim M.K."/>
        </authorList>
    </citation>
    <scope>NUCLEOTIDE SEQUENCE [LARGE SCALE GENOMIC DNA]</scope>
    <source>
        <strain evidence="2 3">17J57-3</strain>
    </source>
</reference>
<proteinExistence type="predicted"/>
<evidence type="ECO:0000313" key="3">
    <source>
        <dbReference type="Proteomes" id="UP000482155"/>
    </source>
</evidence>
<keyword evidence="3" id="KW-1185">Reference proteome</keyword>
<evidence type="ECO:0000313" key="2">
    <source>
        <dbReference type="EMBL" id="NEX63361.1"/>
    </source>
</evidence>
<organism evidence="2 3">
    <name type="scientific">Noviherbaspirillum galbum</name>
    <dbReference type="NCBI Taxonomy" id="2709383"/>
    <lineage>
        <taxon>Bacteria</taxon>
        <taxon>Pseudomonadati</taxon>
        <taxon>Pseudomonadota</taxon>
        <taxon>Betaproteobacteria</taxon>
        <taxon>Burkholderiales</taxon>
        <taxon>Oxalobacteraceae</taxon>
        <taxon>Noviherbaspirillum</taxon>
    </lineage>
</organism>
<protein>
    <submittedName>
        <fullName evidence="2">Uncharacterized protein</fullName>
    </submittedName>
</protein>
<keyword evidence="1" id="KW-0812">Transmembrane</keyword>
<keyword evidence="1" id="KW-0472">Membrane</keyword>
<dbReference type="RefSeq" id="WP_163967183.1">
    <property type="nucleotide sequence ID" value="NZ_JAAIVB010000069.1"/>
</dbReference>